<organism evidence="1 2">
    <name type="scientific">Agromyces mediolanus</name>
    <name type="common">Corynebacterium mediolanum</name>
    <dbReference type="NCBI Taxonomy" id="41986"/>
    <lineage>
        <taxon>Bacteria</taxon>
        <taxon>Bacillati</taxon>
        <taxon>Actinomycetota</taxon>
        <taxon>Actinomycetes</taxon>
        <taxon>Micrococcales</taxon>
        <taxon>Microbacteriaceae</taxon>
        <taxon>Agromyces</taxon>
    </lineage>
</organism>
<proteinExistence type="predicted"/>
<dbReference type="EMBL" id="BMRJ01000001">
    <property type="protein sequence ID" value="GGR14507.1"/>
    <property type="molecule type" value="Genomic_DNA"/>
</dbReference>
<reference evidence="1" key="2">
    <citation type="submission" date="2020-09" db="EMBL/GenBank/DDBJ databases">
        <authorList>
            <person name="Sun Q."/>
            <person name="Ohkuma M."/>
        </authorList>
    </citation>
    <scope>NUCLEOTIDE SEQUENCE</scope>
    <source>
        <strain evidence="1">JCM 3346</strain>
    </source>
</reference>
<dbReference type="Gene3D" id="3.10.450.50">
    <property type="match status" value="1"/>
</dbReference>
<name>A0A918CAC0_AGRME</name>
<reference evidence="1" key="1">
    <citation type="journal article" date="2014" name="Int. J. Syst. Evol. Microbiol.">
        <title>Complete genome sequence of Corynebacterium casei LMG S-19264T (=DSM 44701T), isolated from a smear-ripened cheese.</title>
        <authorList>
            <consortium name="US DOE Joint Genome Institute (JGI-PGF)"/>
            <person name="Walter F."/>
            <person name="Albersmeier A."/>
            <person name="Kalinowski J."/>
            <person name="Ruckert C."/>
        </authorList>
    </citation>
    <scope>NUCLEOTIDE SEQUENCE</scope>
    <source>
        <strain evidence="1">JCM 3346</strain>
    </source>
</reference>
<protein>
    <submittedName>
        <fullName evidence="1">Uncharacterized protein</fullName>
    </submittedName>
</protein>
<dbReference type="Proteomes" id="UP000610303">
    <property type="component" value="Unassembled WGS sequence"/>
</dbReference>
<dbReference type="InterPro" id="IPR032710">
    <property type="entry name" value="NTF2-like_dom_sf"/>
</dbReference>
<keyword evidence="2" id="KW-1185">Reference proteome</keyword>
<gene>
    <name evidence="1" type="ORF">GCM10010196_03900</name>
</gene>
<dbReference type="AlphaFoldDB" id="A0A918CAC0"/>
<comment type="caution">
    <text evidence="1">The sequence shown here is derived from an EMBL/GenBank/DDBJ whole genome shotgun (WGS) entry which is preliminary data.</text>
</comment>
<evidence type="ECO:0000313" key="2">
    <source>
        <dbReference type="Proteomes" id="UP000610303"/>
    </source>
</evidence>
<accession>A0A918CAC0</accession>
<dbReference type="SUPFAM" id="SSF54427">
    <property type="entry name" value="NTF2-like"/>
    <property type="match status" value="1"/>
</dbReference>
<dbReference type="RefSeq" id="WP_189083626.1">
    <property type="nucleotide sequence ID" value="NZ_BMRJ01000001.1"/>
</dbReference>
<evidence type="ECO:0000313" key="1">
    <source>
        <dbReference type="EMBL" id="GGR14507.1"/>
    </source>
</evidence>
<sequence length="149" mass="16144">MTTTETHEITAAAAGGDATAEQLAEVLAWFDHYDERVAAGDLNGMADLAAFPINEVTDDADGYGIAAACDRDRYLAQMREVVGANSAELTMHSTRHPIFLSPALCFVVTDASFEVGGHTQQMRYGDLLVRSADGWRFQTMVAGGWQEQL</sequence>